<evidence type="ECO:0000256" key="1">
    <source>
        <dbReference type="SAM" id="MobiDB-lite"/>
    </source>
</evidence>
<dbReference type="EMBL" id="JBCITK010000001">
    <property type="protein sequence ID" value="MEN0641985.1"/>
    <property type="molecule type" value="Genomic_DNA"/>
</dbReference>
<reference evidence="2 3" key="1">
    <citation type="submission" date="2024-03" db="EMBL/GenBank/DDBJ databases">
        <title>Bacilli Hybrid Assemblies.</title>
        <authorList>
            <person name="Kovac J."/>
        </authorList>
    </citation>
    <scope>NUCLEOTIDE SEQUENCE [LARGE SCALE GENOMIC DNA]</scope>
    <source>
        <strain evidence="2 3">FSL R7-0666</strain>
    </source>
</reference>
<proteinExistence type="predicted"/>
<dbReference type="Proteomes" id="UP001418796">
    <property type="component" value="Unassembled WGS sequence"/>
</dbReference>
<evidence type="ECO:0000313" key="3">
    <source>
        <dbReference type="Proteomes" id="UP001418796"/>
    </source>
</evidence>
<dbReference type="RefSeq" id="WP_343129150.1">
    <property type="nucleotide sequence ID" value="NZ_JBCITK010000001.1"/>
</dbReference>
<dbReference type="InterPro" id="IPR025094">
    <property type="entry name" value="DUF4021"/>
</dbReference>
<keyword evidence="3" id="KW-1185">Reference proteome</keyword>
<sequence length="47" mass="5541">MKESKKDSNQKPIIVDPVELDQDEQEMNGDYGMPETDYEDQLHDKKE</sequence>
<dbReference type="Pfam" id="PF13213">
    <property type="entry name" value="DUF4021"/>
    <property type="match status" value="1"/>
</dbReference>
<name>A0ABU9VEB7_9BACI</name>
<accession>A0ABU9VEB7</accession>
<gene>
    <name evidence="2" type="ORF">MKY91_02265</name>
</gene>
<evidence type="ECO:0000313" key="2">
    <source>
        <dbReference type="EMBL" id="MEN0641985.1"/>
    </source>
</evidence>
<feature type="region of interest" description="Disordered" evidence="1">
    <location>
        <begin position="1"/>
        <end position="47"/>
    </location>
</feature>
<organism evidence="2 3">
    <name type="scientific">Alkalicoccobacillus gibsonii</name>
    <dbReference type="NCBI Taxonomy" id="79881"/>
    <lineage>
        <taxon>Bacteria</taxon>
        <taxon>Bacillati</taxon>
        <taxon>Bacillota</taxon>
        <taxon>Bacilli</taxon>
        <taxon>Bacillales</taxon>
        <taxon>Bacillaceae</taxon>
        <taxon>Alkalicoccobacillus</taxon>
    </lineage>
</organism>
<feature type="compositionally biased region" description="Acidic residues" evidence="1">
    <location>
        <begin position="18"/>
        <end position="27"/>
    </location>
</feature>
<protein>
    <submittedName>
        <fullName evidence="2">DUF4021 domain-containing protein</fullName>
    </submittedName>
</protein>
<comment type="caution">
    <text evidence="2">The sequence shown here is derived from an EMBL/GenBank/DDBJ whole genome shotgun (WGS) entry which is preliminary data.</text>
</comment>